<accession>A0ABT1RYM8</accession>
<evidence type="ECO:0000259" key="5">
    <source>
        <dbReference type="Pfam" id="PF04542"/>
    </source>
</evidence>
<gene>
    <name evidence="7" type="ORF">NE695_07130</name>
</gene>
<dbReference type="NCBIfam" id="TIGR02937">
    <property type="entry name" value="sigma70-ECF"/>
    <property type="match status" value="1"/>
</dbReference>
<comment type="caution">
    <text evidence="7">The sequence shown here is derived from an EMBL/GenBank/DDBJ whole genome shotgun (WGS) entry which is preliminary data.</text>
</comment>
<dbReference type="Gene3D" id="1.10.10.10">
    <property type="entry name" value="Winged helix-like DNA-binding domain superfamily/Winged helix DNA-binding domain"/>
    <property type="match status" value="1"/>
</dbReference>
<dbReference type="InterPro" id="IPR013325">
    <property type="entry name" value="RNA_pol_sigma_r2"/>
</dbReference>
<evidence type="ECO:0000256" key="3">
    <source>
        <dbReference type="ARBA" id="ARBA00023082"/>
    </source>
</evidence>
<dbReference type="RefSeq" id="WP_256191740.1">
    <property type="nucleotide sequence ID" value="NZ_JANFZG010000005.1"/>
</dbReference>
<dbReference type="CDD" id="cd06171">
    <property type="entry name" value="Sigma70_r4"/>
    <property type="match status" value="1"/>
</dbReference>
<comment type="similarity">
    <text evidence="1">Belongs to the sigma-70 factor family. ECF subfamily.</text>
</comment>
<dbReference type="InterPro" id="IPR036388">
    <property type="entry name" value="WH-like_DNA-bd_sf"/>
</dbReference>
<reference evidence="7 8" key="1">
    <citation type="submission" date="2022-06" db="EMBL/GenBank/DDBJ databases">
        <title>Isolation of gut microbiota from human fecal samples.</title>
        <authorList>
            <person name="Pamer E.G."/>
            <person name="Barat B."/>
            <person name="Waligurski E."/>
            <person name="Medina S."/>
            <person name="Paddock L."/>
            <person name="Mostad J."/>
        </authorList>
    </citation>
    <scope>NUCLEOTIDE SEQUENCE [LARGE SCALE GENOMIC DNA]</scope>
    <source>
        <strain evidence="7 8">DFI.9.73</strain>
    </source>
</reference>
<dbReference type="InterPro" id="IPR013324">
    <property type="entry name" value="RNA_pol_sigma_r3/r4-like"/>
</dbReference>
<dbReference type="InterPro" id="IPR039425">
    <property type="entry name" value="RNA_pol_sigma-70-like"/>
</dbReference>
<evidence type="ECO:0000256" key="4">
    <source>
        <dbReference type="ARBA" id="ARBA00023163"/>
    </source>
</evidence>
<dbReference type="InterPro" id="IPR013249">
    <property type="entry name" value="RNA_pol_sigma70_r4_t2"/>
</dbReference>
<dbReference type="SUPFAM" id="SSF88946">
    <property type="entry name" value="Sigma2 domain of RNA polymerase sigma factors"/>
    <property type="match status" value="1"/>
</dbReference>
<dbReference type="SUPFAM" id="SSF88659">
    <property type="entry name" value="Sigma3 and sigma4 domains of RNA polymerase sigma factors"/>
    <property type="match status" value="1"/>
</dbReference>
<organism evidence="7 8">
    <name type="scientific">Neglectibacter timonensis</name>
    <dbReference type="NCBI Taxonomy" id="1776382"/>
    <lineage>
        <taxon>Bacteria</taxon>
        <taxon>Bacillati</taxon>
        <taxon>Bacillota</taxon>
        <taxon>Clostridia</taxon>
        <taxon>Eubacteriales</taxon>
        <taxon>Oscillospiraceae</taxon>
        <taxon>Neglectibacter</taxon>
    </lineage>
</organism>
<dbReference type="PANTHER" id="PTHR43133:SF51">
    <property type="entry name" value="RNA POLYMERASE SIGMA FACTOR"/>
    <property type="match status" value="1"/>
</dbReference>
<evidence type="ECO:0000256" key="2">
    <source>
        <dbReference type="ARBA" id="ARBA00023015"/>
    </source>
</evidence>
<keyword evidence="2" id="KW-0805">Transcription regulation</keyword>
<keyword evidence="8" id="KW-1185">Reference proteome</keyword>
<sequence>MNLLVKRARSGDKEAFVQLMEESKLSLLAAARAILKDEEDVADAMQETVLTAFQKLCTLREEKYFKTWLIRILINHCYTILRRRKTVPLSDFLPEESKENNWDDILDVRTALEETSAGDRLVLTLFYVEDMSQRETGRVLGISENAVKQRLARGRSHFKSIYCKEAVNS</sequence>
<proteinExistence type="inferred from homology"/>
<dbReference type="InterPro" id="IPR007627">
    <property type="entry name" value="RNA_pol_sigma70_r2"/>
</dbReference>
<dbReference type="EMBL" id="JANFZH010000013">
    <property type="protein sequence ID" value="MCQ4839683.1"/>
    <property type="molecule type" value="Genomic_DNA"/>
</dbReference>
<evidence type="ECO:0000313" key="8">
    <source>
        <dbReference type="Proteomes" id="UP001524473"/>
    </source>
</evidence>
<feature type="domain" description="RNA polymerase sigma-70 region 2" evidence="5">
    <location>
        <begin position="26"/>
        <end position="85"/>
    </location>
</feature>
<dbReference type="PANTHER" id="PTHR43133">
    <property type="entry name" value="RNA POLYMERASE ECF-TYPE SIGMA FACTO"/>
    <property type="match status" value="1"/>
</dbReference>
<evidence type="ECO:0000256" key="1">
    <source>
        <dbReference type="ARBA" id="ARBA00010641"/>
    </source>
</evidence>
<keyword evidence="4" id="KW-0804">Transcription</keyword>
<dbReference type="Gene3D" id="1.10.1740.10">
    <property type="match status" value="1"/>
</dbReference>
<dbReference type="Pfam" id="PF08281">
    <property type="entry name" value="Sigma70_r4_2"/>
    <property type="match status" value="1"/>
</dbReference>
<keyword evidence="3" id="KW-0731">Sigma factor</keyword>
<name>A0ABT1RYM8_9FIRM</name>
<feature type="domain" description="RNA polymerase sigma factor 70 region 4 type 2" evidence="6">
    <location>
        <begin position="107"/>
        <end position="157"/>
    </location>
</feature>
<protein>
    <submittedName>
        <fullName evidence="7">Sigma-70 family RNA polymerase sigma factor</fullName>
    </submittedName>
</protein>
<evidence type="ECO:0000313" key="7">
    <source>
        <dbReference type="EMBL" id="MCQ4839683.1"/>
    </source>
</evidence>
<evidence type="ECO:0000259" key="6">
    <source>
        <dbReference type="Pfam" id="PF08281"/>
    </source>
</evidence>
<dbReference type="InterPro" id="IPR014284">
    <property type="entry name" value="RNA_pol_sigma-70_dom"/>
</dbReference>
<dbReference type="Proteomes" id="UP001524473">
    <property type="component" value="Unassembled WGS sequence"/>
</dbReference>
<dbReference type="Pfam" id="PF04542">
    <property type="entry name" value="Sigma70_r2"/>
    <property type="match status" value="1"/>
</dbReference>